<comment type="similarity">
    <text evidence="1">Belongs to the helicase family. UvrD subfamily.</text>
</comment>
<comment type="caution">
    <text evidence="13">The sequence shown here is derived from an EMBL/GenBank/DDBJ whole genome shotgun (WGS) entry which is preliminary data.</text>
</comment>
<keyword evidence="2 10" id="KW-0547">Nucleotide-binding</keyword>
<reference evidence="13 14" key="1">
    <citation type="submission" date="2018-01" db="EMBL/GenBank/DDBJ databases">
        <title>Metagenomic assembled genomes from two thermal pools in the Uzon Caldera, Kamchatka, Russia.</title>
        <authorList>
            <person name="Wilkins L."/>
            <person name="Ettinger C."/>
        </authorList>
    </citation>
    <scope>NUCLEOTIDE SEQUENCE [LARGE SCALE GENOMIC DNA]</scope>
    <source>
        <strain evidence="13">ZAV-15</strain>
    </source>
</reference>
<dbReference type="PROSITE" id="PS51198">
    <property type="entry name" value="UVRD_HELICASE_ATP_BIND"/>
    <property type="match status" value="1"/>
</dbReference>
<dbReference type="Gene3D" id="3.40.50.300">
    <property type="entry name" value="P-loop containing nucleotide triphosphate hydrolases"/>
    <property type="match status" value="4"/>
</dbReference>
<evidence type="ECO:0000256" key="9">
    <source>
        <dbReference type="ARBA" id="ARBA00048988"/>
    </source>
</evidence>
<keyword evidence="3 10" id="KW-0378">Hydrolase</keyword>
<comment type="catalytic activity">
    <reaction evidence="9">
        <text>ATP + H2O = ADP + phosphate + H(+)</text>
        <dbReference type="Rhea" id="RHEA:13065"/>
        <dbReference type="ChEBI" id="CHEBI:15377"/>
        <dbReference type="ChEBI" id="CHEBI:15378"/>
        <dbReference type="ChEBI" id="CHEBI:30616"/>
        <dbReference type="ChEBI" id="CHEBI:43474"/>
        <dbReference type="ChEBI" id="CHEBI:456216"/>
        <dbReference type="EC" id="5.6.2.4"/>
    </reaction>
</comment>
<keyword evidence="4 10" id="KW-0347">Helicase</keyword>
<comment type="catalytic activity">
    <reaction evidence="7">
        <text>Couples ATP hydrolysis with the unwinding of duplex DNA by translocating in the 3'-5' direction.</text>
        <dbReference type="EC" id="5.6.2.4"/>
    </reaction>
</comment>
<feature type="domain" description="UvrD-like helicase C-terminal" evidence="12">
    <location>
        <begin position="392"/>
        <end position="653"/>
    </location>
</feature>
<evidence type="ECO:0000256" key="4">
    <source>
        <dbReference type="ARBA" id="ARBA00022806"/>
    </source>
</evidence>
<dbReference type="PROSITE" id="PS51217">
    <property type="entry name" value="UVRD_HELICASE_CTER"/>
    <property type="match status" value="1"/>
</dbReference>
<evidence type="ECO:0000259" key="11">
    <source>
        <dbReference type="PROSITE" id="PS51198"/>
    </source>
</evidence>
<dbReference type="InterPro" id="IPR014016">
    <property type="entry name" value="UvrD-like_ATP-bd"/>
</dbReference>
<keyword evidence="6" id="KW-0413">Isomerase</keyword>
<dbReference type="GO" id="GO:0005524">
    <property type="term" value="F:ATP binding"/>
    <property type="evidence" value="ECO:0007669"/>
    <property type="project" value="UniProtKB-UniRule"/>
</dbReference>
<dbReference type="Pfam" id="PF00580">
    <property type="entry name" value="UvrD-helicase"/>
    <property type="match status" value="1"/>
</dbReference>
<dbReference type="SUPFAM" id="SSF52540">
    <property type="entry name" value="P-loop containing nucleoside triphosphate hydrolases"/>
    <property type="match status" value="1"/>
</dbReference>
<dbReference type="AlphaFoldDB" id="A0A2N7PJC0"/>
<dbReference type="GO" id="GO:0016887">
    <property type="term" value="F:ATP hydrolysis activity"/>
    <property type="evidence" value="ECO:0007669"/>
    <property type="project" value="RHEA"/>
</dbReference>
<evidence type="ECO:0000313" key="14">
    <source>
        <dbReference type="Proteomes" id="UP000235731"/>
    </source>
</evidence>
<keyword evidence="5 10" id="KW-0067">ATP-binding</keyword>
<protein>
    <recommendedName>
        <fullName evidence="8">DNA 3'-5' helicase</fullName>
        <ecNumber evidence="8">5.6.2.4</ecNumber>
    </recommendedName>
</protein>
<dbReference type="Pfam" id="PF13361">
    <property type="entry name" value="UvrD_C"/>
    <property type="match status" value="1"/>
</dbReference>
<proteinExistence type="inferred from homology"/>
<evidence type="ECO:0000313" key="13">
    <source>
        <dbReference type="EMBL" id="PMP62694.1"/>
    </source>
</evidence>
<gene>
    <name evidence="13" type="ORF">C0197_04115</name>
</gene>
<evidence type="ECO:0000256" key="7">
    <source>
        <dbReference type="ARBA" id="ARBA00034617"/>
    </source>
</evidence>
<evidence type="ECO:0000256" key="1">
    <source>
        <dbReference type="ARBA" id="ARBA00009922"/>
    </source>
</evidence>
<dbReference type="EC" id="5.6.2.4" evidence="8"/>
<dbReference type="PANTHER" id="PTHR11070">
    <property type="entry name" value="UVRD / RECB / PCRA DNA HELICASE FAMILY MEMBER"/>
    <property type="match status" value="1"/>
</dbReference>
<dbReference type="InterPro" id="IPR014017">
    <property type="entry name" value="DNA_helicase_UvrD-like_C"/>
</dbReference>
<dbReference type="InterPro" id="IPR027417">
    <property type="entry name" value="P-loop_NTPase"/>
</dbReference>
<dbReference type="GO" id="GO:0005829">
    <property type="term" value="C:cytosol"/>
    <property type="evidence" value="ECO:0007669"/>
    <property type="project" value="TreeGrafter"/>
</dbReference>
<evidence type="ECO:0000256" key="10">
    <source>
        <dbReference type="PROSITE-ProRule" id="PRU00560"/>
    </source>
</evidence>
<evidence type="ECO:0000256" key="8">
    <source>
        <dbReference type="ARBA" id="ARBA00034808"/>
    </source>
</evidence>
<dbReference type="GO" id="GO:0043138">
    <property type="term" value="F:3'-5' DNA helicase activity"/>
    <property type="evidence" value="ECO:0007669"/>
    <property type="project" value="UniProtKB-EC"/>
</dbReference>
<evidence type="ECO:0000256" key="6">
    <source>
        <dbReference type="ARBA" id="ARBA00023235"/>
    </source>
</evidence>
<dbReference type="Gene3D" id="1.10.10.160">
    <property type="match status" value="1"/>
</dbReference>
<sequence length="774" mass="91131">MMKDSITLFHASAGAGKTYQLSLNYLFLLKQFCQSNPEALKKILAITYTNKAAYEMKERIITFLKEIALQTDRGKVLSEKTGIDPSYAEFLLENLFLYYDYFEVRTIDSFLFKLFRGLAYELNLSPDFTISNYLDEGHIEKALLKVFEKTKEDENLYQFFENFLNFLIKNEKALTLNFKKKIIYELKKIVEISTYREELLSFKDQNLQLPDPAEDTDNTLLRGILYYKFLTLLKEELEEVLFQEKTLYMGIWKEKLAKALKEEFLPWVYLKLGELKAFIIDELQDTDKLQWLSVYPLVENLVSEGNFFIAAGDTKQTIYRWKGGDPQLVHLIKENFKEFGLKEIPLRNNYRSCYRIVEFNNHLFTLLKEETELKRELLKRIVLGKNPKEEAEDLVEIALEEFDEIFSEIEQSGLYNLNGKVIIEWLQFDEKISQKEIRPFLFQRIEGILEELKASSLFEDTAILFRENEDVAEASSYLLAKGFPVIASSFLNLGESSLINTLISFLNLLFNPSDEVSLATVLLKFFEDEGINLLKTYQIFKTQNKGNFSLYEYLKNYEPDFYKENILAPLEKAYLMNLYQFLRFLVSRFKLEEKFPEEKPYLSKFLTLALNFTAKGGETRDFLKFYPKLSEEELELSLEEAPLKILTIHASKGLEFRNVIVPLNFSLKSYVPQLQLLFSDKGVHRGKKEEFSEELLKIYYLEKIKHSLEIFNLLYVAFTRAKQNLYLLVPIGFKRNFLASEIFMRIFETLRSKKGHLWEKNYFQERILTLQNSI</sequence>
<dbReference type="Proteomes" id="UP000235731">
    <property type="component" value="Unassembled WGS sequence"/>
</dbReference>
<evidence type="ECO:0000256" key="3">
    <source>
        <dbReference type="ARBA" id="ARBA00022801"/>
    </source>
</evidence>
<dbReference type="PANTHER" id="PTHR11070:SF67">
    <property type="entry name" value="DNA 3'-5' HELICASE"/>
    <property type="match status" value="1"/>
</dbReference>
<accession>A0A2N7PJC0</accession>
<dbReference type="GO" id="GO:0000725">
    <property type="term" value="P:recombinational repair"/>
    <property type="evidence" value="ECO:0007669"/>
    <property type="project" value="TreeGrafter"/>
</dbReference>
<name>A0A2N7PJC0_9BACT</name>
<dbReference type="InterPro" id="IPR013986">
    <property type="entry name" value="DExx_box_DNA_helicase_dom_sf"/>
</dbReference>
<evidence type="ECO:0000256" key="5">
    <source>
        <dbReference type="ARBA" id="ARBA00022840"/>
    </source>
</evidence>
<evidence type="ECO:0000259" key="12">
    <source>
        <dbReference type="PROSITE" id="PS51217"/>
    </source>
</evidence>
<feature type="domain" description="UvrD-like helicase ATP-binding" evidence="11">
    <location>
        <begin position="1"/>
        <end position="353"/>
    </location>
</feature>
<evidence type="ECO:0000256" key="2">
    <source>
        <dbReference type="ARBA" id="ARBA00022741"/>
    </source>
</evidence>
<dbReference type="EMBL" id="PNIE01000056">
    <property type="protein sequence ID" value="PMP62694.1"/>
    <property type="molecule type" value="Genomic_DNA"/>
</dbReference>
<feature type="binding site" evidence="10">
    <location>
        <begin position="11"/>
        <end position="18"/>
    </location>
    <ligand>
        <name>ATP</name>
        <dbReference type="ChEBI" id="CHEBI:30616"/>
    </ligand>
</feature>
<dbReference type="InterPro" id="IPR000212">
    <property type="entry name" value="DNA_helicase_UvrD/REP"/>
</dbReference>
<organism evidence="13 14">
    <name type="scientific">Caldimicrobium thiodismutans</name>
    <dbReference type="NCBI Taxonomy" id="1653476"/>
    <lineage>
        <taxon>Bacteria</taxon>
        <taxon>Pseudomonadati</taxon>
        <taxon>Thermodesulfobacteriota</taxon>
        <taxon>Thermodesulfobacteria</taxon>
        <taxon>Thermodesulfobacteriales</taxon>
        <taxon>Thermodesulfobacteriaceae</taxon>
        <taxon>Caldimicrobium</taxon>
    </lineage>
</organism>
<dbReference type="GO" id="GO:0003677">
    <property type="term" value="F:DNA binding"/>
    <property type="evidence" value="ECO:0007669"/>
    <property type="project" value="InterPro"/>
</dbReference>